<evidence type="ECO:0000313" key="1">
    <source>
        <dbReference type="EMBL" id="GAK45662.1"/>
    </source>
</evidence>
<dbReference type="Proteomes" id="UP000028702">
    <property type="component" value="Unassembled WGS sequence"/>
</dbReference>
<organism evidence="1 2">
    <name type="scientific">Tepidicaulis marinus</name>
    <dbReference type="NCBI Taxonomy" id="1333998"/>
    <lineage>
        <taxon>Bacteria</taxon>
        <taxon>Pseudomonadati</taxon>
        <taxon>Pseudomonadota</taxon>
        <taxon>Alphaproteobacteria</taxon>
        <taxon>Hyphomicrobiales</taxon>
        <taxon>Parvibaculaceae</taxon>
        <taxon>Tepidicaulis</taxon>
    </lineage>
</organism>
<keyword evidence="2" id="KW-1185">Reference proteome</keyword>
<dbReference type="EMBL" id="BBIO01000011">
    <property type="protein sequence ID" value="GAK45662.1"/>
    <property type="molecule type" value="Genomic_DNA"/>
</dbReference>
<gene>
    <name evidence="1" type="ORF">M2A_2161</name>
</gene>
<name>A0A081BC94_9HYPH</name>
<reference evidence="1 2" key="1">
    <citation type="submission" date="2014-07" db="EMBL/GenBank/DDBJ databases">
        <title>Tepidicaulis marinum gen. nov., sp. nov., a novel marine bacterium denitrifying nitrate to nitrous oxide strictly under microaerobic conditions.</title>
        <authorList>
            <person name="Takeuchi M."/>
            <person name="Yamagishi T."/>
            <person name="Kamagata Y."/>
            <person name="Oshima K."/>
            <person name="Hattori M."/>
            <person name="Katayama T."/>
            <person name="Hanada S."/>
            <person name="Tamaki H."/>
            <person name="Marumo K."/>
            <person name="Maeda H."/>
            <person name="Nedachi M."/>
            <person name="Iwasaki W."/>
            <person name="Suwa Y."/>
            <person name="Sakata S."/>
        </authorList>
    </citation>
    <scope>NUCLEOTIDE SEQUENCE [LARGE SCALE GENOMIC DNA]</scope>
    <source>
        <strain evidence="1 2">MA2</strain>
    </source>
</reference>
<proteinExistence type="predicted"/>
<accession>A0A081BC94</accession>
<comment type="caution">
    <text evidence="1">The sequence shown here is derived from an EMBL/GenBank/DDBJ whole genome shotgun (WGS) entry which is preliminary data.</text>
</comment>
<sequence>MAASLLASAFLLAACQTTGQQQSLQVQQPGDASMSCAELAGEIGAMDQVIGEANAAETEGQLTGAGIAVAEQAAIYGGAGAALGRALPAASVLSGFLGSTQQAAQQSAKERAQAAQLRRTSLMGIYQGRGCS</sequence>
<evidence type="ECO:0000313" key="2">
    <source>
        <dbReference type="Proteomes" id="UP000028702"/>
    </source>
</evidence>
<dbReference type="AlphaFoldDB" id="A0A081BC94"/>
<protein>
    <submittedName>
        <fullName evidence="1">Uncharacterized protein</fullName>
    </submittedName>
</protein>